<evidence type="ECO:0000313" key="2">
    <source>
        <dbReference type="Proteomes" id="UP000574276"/>
    </source>
</evidence>
<comment type="caution">
    <text evidence="1">The sequence shown here is derived from an EMBL/GenBank/DDBJ whole genome shotgun (WGS) entry which is preliminary data.</text>
</comment>
<gene>
    <name evidence="1" type="ORF">H0486_18125</name>
</gene>
<name>A0A839K578_9FIRM</name>
<evidence type="ECO:0000313" key="1">
    <source>
        <dbReference type="EMBL" id="MBB2184776.1"/>
    </source>
</evidence>
<dbReference type="AlphaFoldDB" id="A0A839K578"/>
<organism evidence="1 2">
    <name type="scientific">Variimorphobacter saccharofermentans</name>
    <dbReference type="NCBI Taxonomy" id="2755051"/>
    <lineage>
        <taxon>Bacteria</taxon>
        <taxon>Bacillati</taxon>
        <taxon>Bacillota</taxon>
        <taxon>Clostridia</taxon>
        <taxon>Lachnospirales</taxon>
        <taxon>Lachnospiraceae</taxon>
        <taxon>Variimorphobacter</taxon>
    </lineage>
</organism>
<proteinExistence type="predicted"/>
<reference evidence="1 2" key="1">
    <citation type="submission" date="2020-07" db="EMBL/GenBank/DDBJ databases">
        <title>Characterization and genome sequencing of isolate MD1, a novel member within the family Lachnospiraceae.</title>
        <authorList>
            <person name="Rettenmaier R."/>
            <person name="Di Bello L."/>
            <person name="Zinser C."/>
            <person name="Scheitz K."/>
            <person name="Liebl W."/>
            <person name="Zverlov V."/>
        </authorList>
    </citation>
    <scope>NUCLEOTIDE SEQUENCE [LARGE SCALE GENOMIC DNA]</scope>
    <source>
        <strain evidence="1 2">MD1</strain>
    </source>
</reference>
<sequence length="99" mass="11561">MPLPCYECSKADKDTCARCREALKYDIVKEITGNAPRVYLDESNRNKRGSVKKGKISKYNTHYFKVHYEYEKNGLSMSKIAEMLKISKTLVWNIIHNKQ</sequence>
<dbReference type="EMBL" id="JACEGA010000002">
    <property type="protein sequence ID" value="MBB2184776.1"/>
    <property type="molecule type" value="Genomic_DNA"/>
</dbReference>
<protein>
    <recommendedName>
        <fullName evidence="3">Helix-turn-helix domain-containing protein</fullName>
    </recommendedName>
</protein>
<dbReference type="Proteomes" id="UP000574276">
    <property type="component" value="Unassembled WGS sequence"/>
</dbReference>
<evidence type="ECO:0008006" key="3">
    <source>
        <dbReference type="Google" id="ProtNLM"/>
    </source>
</evidence>
<dbReference type="RefSeq" id="WP_228354484.1">
    <property type="nucleotide sequence ID" value="NZ_JACEGA010000002.1"/>
</dbReference>
<accession>A0A839K578</accession>
<keyword evidence="2" id="KW-1185">Reference proteome</keyword>